<keyword evidence="8 11" id="KW-1133">Transmembrane helix</keyword>
<dbReference type="Pfam" id="PF02518">
    <property type="entry name" value="HATPase_c"/>
    <property type="match status" value="1"/>
</dbReference>
<evidence type="ECO:0000256" key="8">
    <source>
        <dbReference type="ARBA" id="ARBA00022989"/>
    </source>
</evidence>
<dbReference type="CDD" id="cd00082">
    <property type="entry name" value="HisKA"/>
    <property type="match status" value="1"/>
</dbReference>
<dbReference type="InterPro" id="IPR003661">
    <property type="entry name" value="HisK_dim/P_dom"/>
</dbReference>
<dbReference type="EC" id="2.7.13.3" evidence="3"/>
<dbReference type="InterPro" id="IPR003594">
    <property type="entry name" value="HATPase_dom"/>
</dbReference>
<evidence type="ECO:0000256" key="2">
    <source>
        <dbReference type="ARBA" id="ARBA00004651"/>
    </source>
</evidence>
<dbReference type="Pfam" id="PF00512">
    <property type="entry name" value="HisKA"/>
    <property type="match status" value="1"/>
</dbReference>
<dbReference type="Gene3D" id="3.30.565.10">
    <property type="entry name" value="Histidine kinase-like ATPase, C-terminal domain"/>
    <property type="match status" value="1"/>
</dbReference>
<dbReference type="InterPro" id="IPR005467">
    <property type="entry name" value="His_kinase_dom"/>
</dbReference>
<feature type="domain" description="Histidine kinase" evidence="12">
    <location>
        <begin position="205"/>
        <end position="413"/>
    </location>
</feature>
<evidence type="ECO:0000259" key="12">
    <source>
        <dbReference type="PROSITE" id="PS50109"/>
    </source>
</evidence>
<dbReference type="AlphaFoldDB" id="A0A7X9QFL6"/>
<feature type="transmembrane region" description="Helical" evidence="11">
    <location>
        <begin position="171"/>
        <end position="193"/>
    </location>
</feature>
<dbReference type="PROSITE" id="PS50109">
    <property type="entry name" value="HIS_KIN"/>
    <property type="match status" value="1"/>
</dbReference>
<dbReference type="SMART" id="SM00388">
    <property type="entry name" value="HisKA"/>
    <property type="match status" value="1"/>
</dbReference>
<keyword evidence="6 11" id="KW-0812">Transmembrane</keyword>
<comment type="caution">
    <text evidence="13">The sequence shown here is derived from an EMBL/GenBank/DDBJ whole genome shotgun (WGS) entry which is preliminary data.</text>
</comment>
<dbReference type="SUPFAM" id="SSF47384">
    <property type="entry name" value="Homodimeric domain of signal transducing histidine kinase"/>
    <property type="match status" value="1"/>
</dbReference>
<proteinExistence type="predicted"/>
<dbReference type="EMBL" id="JABASA010000001">
    <property type="protein sequence ID" value="NMD48233.1"/>
    <property type="molecule type" value="Genomic_DNA"/>
</dbReference>
<dbReference type="PANTHER" id="PTHR45453">
    <property type="entry name" value="PHOSPHATE REGULON SENSOR PROTEIN PHOR"/>
    <property type="match status" value="1"/>
</dbReference>
<keyword evidence="10 11" id="KW-0472">Membrane</keyword>
<dbReference type="GO" id="GO:0005886">
    <property type="term" value="C:plasma membrane"/>
    <property type="evidence" value="ECO:0007669"/>
    <property type="project" value="UniProtKB-SubCell"/>
</dbReference>
<gene>
    <name evidence="13" type="ORF">HHO37_00765</name>
</gene>
<keyword evidence="7 13" id="KW-0418">Kinase</keyword>
<evidence type="ECO:0000256" key="11">
    <source>
        <dbReference type="SAM" id="Phobius"/>
    </source>
</evidence>
<dbReference type="InterPro" id="IPR036890">
    <property type="entry name" value="HATPase_C_sf"/>
</dbReference>
<evidence type="ECO:0000256" key="5">
    <source>
        <dbReference type="ARBA" id="ARBA00022679"/>
    </source>
</evidence>
<name>A0A7X9QFL6_STRRT</name>
<dbReference type="GO" id="GO:0004721">
    <property type="term" value="F:phosphoprotein phosphatase activity"/>
    <property type="evidence" value="ECO:0007669"/>
    <property type="project" value="TreeGrafter"/>
</dbReference>
<evidence type="ECO:0000256" key="9">
    <source>
        <dbReference type="ARBA" id="ARBA00023012"/>
    </source>
</evidence>
<dbReference type="GO" id="GO:0016036">
    <property type="term" value="P:cellular response to phosphate starvation"/>
    <property type="evidence" value="ECO:0007669"/>
    <property type="project" value="TreeGrafter"/>
</dbReference>
<evidence type="ECO:0000256" key="1">
    <source>
        <dbReference type="ARBA" id="ARBA00000085"/>
    </source>
</evidence>
<dbReference type="PANTHER" id="PTHR45453:SF2">
    <property type="entry name" value="HISTIDINE KINASE"/>
    <property type="match status" value="1"/>
</dbReference>
<evidence type="ECO:0000256" key="4">
    <source>
        <dbReference type="ARBA" id="ARBA00022475"/>
    </source>
</evidence>
<keyword evidence="4" id="KW-1003">Cell membrane</keyword>
<dbReference type="InterPro" id="IPR036097">
    <property type="entry name" value="HisK_dim/P_sf"/>
</dbReference>
<sequence>MIMLRKIRFRFILISSLAILGILLSFIIIFNSVRYVQNNGEIESVLRVLSKNGGEFPKPDDINKDPEGRNLSGTIINQYQYYSFVIKNKREITSFNIQHIPDLTKEEIRDYMGNINLSSQKIGYFRRNRHFYAYKVTSLKQKSRQLVVVLDATRFVDDRSELIALSIRMSFYSLILFVLIVSVFSGFAIKPYVENYEKQKRFITNAGHELKTPLSIISANNELQELTTGETEWTKSTKDQVERLTLLINRLVSLARLEEQPDLVLERVDFSKIAQDAAEAFKAPIIKDGKTFEMAIDSNIHVKAEEKSLFELVTLLVDNANKYCDDGGKVSVKLSKTSSFKKAKLEVSNTFKEGAKIDYSRFFDRFYREDESHNNQTSGYGIGLSMAQSIVNIFKGKISVSYKNNIITFKVVL</sequence>
<dbReference type="InterPro" id="IPR050351">
    <property type="entry name" value="BphY/WalK/GraS-like"/>
</dbReference>
<evidence type="ECO:0000256" key="6">
    <source>
        <dbReference type="ARBA" id="ARBA00022692"/>
    </source>
</evidence>
<dbReference type="SUPFAM" id="SSF55874">
    <property type="entry name" value="ATPase domain of HSP90 chaperone/DNA topoisomerase II/histidine kinase"/>
    <property type="match status" value="1"/>
</dbReference>
<comment type="catalytic activity">
    <reaction evidence="1">
        <text>ATP + protein L-histidine = ADP + protein N-phospho-L-histidine.</text>
        <dbReference type="EC" id="2.7.13.3"/>
    </reaction>
</comment>
<dbReference type="Proteomes" id="UP000532121">
    <property type="component" value="Unassembled WGS sequence"/>
</dbReference>
<comment type="subcellular location">
    <subcellularLocation>
        <location evidence="2">Cell membrane</location>
        <topology evidence="2">Multi-pass membrane protein</topology>
    </subcellularLocation>
</comment>
<evidence type="ECO:0000256" key="7">
    <source>
        <dbReference type="ARBA" id="ARBA00022777"/>
    </source>
</evidence>
<keyword evidence="5" id="KW-0808">Transferase</keyword>
<dbReference type="SMART" id="SM00387">
    <property type="entry name" value="HATPase_c"/>
    <property type="match status" value="1"/>
</dbReference>
<reference evidence="13 14" key="1">
    <citation type="submission" date="2020-04" db="EMBL/GenBank/DDBJ databases">
        <title>MicrobeNet Type strains.</title>
        <authorList>
            <person name="Nicholson A.C."/>
        </authorList>
    </citation>
    <scope>NUCLEOTIDE SEQUENCE [LARGE SCALE GENOMIC DNA]</scope>
    <source>
        <strain evidence="13 14">DSM 22768</strain>
    </source>
</reference>
<accession>A0A7X9QFL6</accession>
<evidence type="ECO:0000256" key="3">
    <source>
        <dbReference type="ARBA" id="ARBA00012438"/>
    </source>
</evidence>
<evidence type="ECO:0000313" key="14">
    <source>
        <dbReference type="Proteomes" id="UP000532121"/>
    </source>
</evidence>
<evidence type="ECO:0000313" key="13">
    <source>
        <dbReference type="EMBL" id="NMD48233.1"/>
    </source>
</evidence>
<feature type="transmembrane region" description="Helical" evidence="11">
    <location>
        <begin position="12"/>
        <end position="30"/>
    </location>
</feature>
<dbReference type="GO" id="GO:0000155">
    <property type="term" value="F:phosphorelay sensor kinase activity"/>
    <property type="evidence" value="ECO:0007669"/>
    <property type="project" value="InterPro"/>
</dbReference>
<organism evidence="13 14">
    <name type="scientific">Streptococcus ratti</name>
    <dbReference type="NCBI Taxonomy" id="1341"/>
    <lineage>
        <taxon>Bacteria</taxon>
        <taxon>Bacillati</taxon>
        <taxon>Bacillota</taxon>
        <taxon>Bacilli</taxon>
        <taxon>Lactobacillales</taxon>
        <taxon>Streptococcaceae</taxon>
        <taxon>Streptococcus</taxon>
    </lineage>
</organism>
<protein>
    <recommendedName>
        <fullName evidence="3">histidine kinase</fullName>
        <ecNumber evidence="3">2.7.13.3</ecNumber>
    </recommendedName>
</protein>
<evidence type="ECO:0000256" key="10">
    <source>
        <dbReference type="ARBA" id="ARBA00023136"/>
    </source>
</evidence>
<keyword evidence="9" id="KW-0902">Two-component regulatory system</keyword>
<dbReference type="Gene3D" id="1.10.287.130">
    <property type="match status" value="1"/>
</dbReference>